<evidence type="ECO:0000259" key="4">
    <source>
        <dbReference type="SMART" id="SM00396"/>
    </source>
</evidence>
<dbReference type="CDD" id="cd19670">
    <property type="entry name" value="UBR-box_UBR1_2_3"/>
    <property type="match status" value="1"/>
</dbReference>
<name>A0ABR1W008_9PEZI</name>
<protein>
    <submittedName>
        <fullName evidence="5">E3 ubiquitin-protein ligase ubr11</fullName>
    </submittedName>
</protein>
<dbReference type="Proteomes" id="UP001480595">
    <property type="component" value="Unassembled WGS sequence"/>
</dbReference>
<evidence type="ECO:0000313" key="6">
    <source>
        <dbReference type="Proteomes" id="UP001480595"/>
    </source>
</evidence>
<dbReference type="InterPro" id="IPR003126">
    <property type="entry name" value="Znf_UBR"/>
</dbReference>
<keyword evidence="1" id="KW-0479">Metal-binding</keyword>
<sequence>MTDILDAISASLDLAIFITKQVEKVIDAPGTVQIITDDVRCLSRILGQLSDTLRPDPRAGYTAVRLSNQGLNNGYESVKRRETTLTKLDHALEEIFGKDQWKRGEPIRFGKRARLNYAYHDGPVRKLLTELRECKWDIMLSNSVKQLYLAKQPSQLHPLDYENLDYLQGLCELALVQKQAKHNSNAGPFNEAGTDPADMFSPYAEHVPGGDKGLGSKALPQRPAPLQSRPVTEGGCGYDNGTVFCPECFDTADHQGHGVEMITARVSGKAFCDCGHPRAVKRPMTCAIHGTMIPEK</sequence>
<feature type="domain" description="UBR-type" evidence="4">
    <location>
        <begin position="221"/>
        <end position="290"/>
    </location>
</feature>
<dbReference type="Pfam" id="PF02207">
    <property type="entry name" value="zf-UBR"/>
    <property type="match status" value="1"/>
</dbReference>
<evidence type="ECO:0000256" key="2">
    <source>
        <dbReference type="ARBA" id="ARBA00022771"/>
    </source>
</evidence>
<dbReference type="Gene3D" id="2.10.110.30">
    <property type="match status" value="1"/>
</dbReference>
<dbReference type="EMBL" id="JAQQWL010000004">
    <property type="protein sequence ID" value="KAK8076793.1"/>
    <property type="molecule type" value="Genomic_DNA"/>
</dbReference>
<evidence type="ECO:0000256" key="1">
    <source>
        <dbReference type="ARBA" id="ARBA00022723"/>
    </source>
</evidence>
<accession>A0ABR1W008</accession>
<reference evidence="5 6" key="1">
    <citation type="submission" date="2023-01" db="EMBL/GenBank/DDBJ databases">
        <title>Analysis of 21 Apiospora genomes using comparative genomics revels a genus with tremendous synthesis potential of carbohydrate active enzymes and secondary metabolites.</title>
        <authorList>
            <person name="Sorensen T."/>
        </authorList>
    </citation>
    <scope>NUCLEOTIDE SEQUENCE [LARGE SCALE GENOMIC DNA]</scope>
    <source>
        <strain evidence="5 6">CBS 135458</strain>
    </source>
</reference>
<organism evidence="5 6">
    <name type="scientific">Apiospora phragmitis</name>
    <dbReference type="NCBI Taxonomy" id="2905665"/>
    <lineage>
        <taxon>Eukaryota</taxon>
        <taxon>Fungi</taxon>
        <taxon>Dikarya</taxon>
        <taxon>Ascomycota</taxon>
        <taxon>Pezizomycotina</taxon>
        <taxon>Sordariomycetes</taxon>
        <taxon>Xylariomycetidae</taxon>
        <taxon>Amphisphaeriales</taxon>
        <taxon>Apiosporaceae</taxon>
        <taxon>Apiospora</taxon>
    </lineage>
</organism>
<keyword evidence="6" id="KW-1185">Reference proteome</keyword>
<dbReference type="SMART" id="SM00396">
    <property type="entry name" value="ZnF_UBR1"/>
    <property type="match status" value="1"/>
</dbReference>
<evidence type="ECO:0000313" key="5">
    <source>
        <dbReference type="EMBL" id="KAK8076793.1"/>
    </source>
</evidence>
<dbReference type="GeneID" id="92088537"/>
<proteinExistence type="predicted"/>
<keyword evidence="2" id="KW-0863">Zinc-finger</keyword>
<gene>
    <name evidence="5" type="ORF">PG994_004065</name>
</gene>
<dbReference type="RefSeq" id="XP_066719752.1">
    <property type="nucleotide sequence ID" value="XM_066855474.1"/>
</dbReference>
<evidence type="ECO:0000256" key="3">
    <source>
        <dbReference type="ARBA" id="ARBA00022833"/>
    </source>
</evidence>
<comment type="caution">
    <text evidence="5">The sequence shown here is derived from an EMBL/GenBank/DDBJ whole genome shotgun (WGS) entry which is preliminary data.</text>
</comment>
<keyword evidence="3" id="KW-0862">Zinc</keyword>